<sequence>MEHRALMYTSQPWKGPKGSTFTPNWDTPSCRPTVTSLCPDVVKSPCQHAANICHPSEVPVTSQSQQIGPHASTSSGFSATANTASRKGEKECNIVIPIQNEETALPAYNPGFRGRSFSAATASHPVPPRHRCDSYVHLCPDNGSEDTSRGDASQLSPDVSPDHGGPRSRSRSIILRKTKRRPAPPTRSVSLRRESATKLRDNRTKSLYIDRDPAPHDSFLPDLILISTPRTEEVLCLEQSPAQPVQARVGPPVNDNGQLREVRSIEPCCLMSSSGPAMGVPVNEGRKASSRSESVRPLPPLQRPQSLTCKQSPFQQPASVSPSSSQSSSQCETHSPHVLTSAITGPSPLGCRMRPKSSTSPTSPRSSRLRLSLELPGVVPLPDPAVIKPKATRRHSESSGSSGTTRPRQRLSSSMMVMPVVTQEDLSNVRLRSVSSSDSDKGLEGSPEVIREEELEQELELESCPLVHHSPKAKPPVAAKPPAHKWPPIHLVKSSSVSTHFPETVPASLRESQGDMYMVERRPKPKRSHQLPRVASDGVMVERQQAVDRQQYDDPHPPPTSCHSENRDVRRTSPTRTSFLLAELDRKKKMVPPPVAKKPDVLFMSSISSLGQKSNRNHAWSGPSGAYQSPASAYQSPASTYQSPATAYQSPATAYQSPSTAYQSPASDYQSPATVYQSPATAYQSPASAYQSPASAYQSPATTYQSPATAYQYPASAYQSPATAYQSPASAYQSPATTYQSPATAYQSPATAYQSPASAYQSPATAYQSPASAYQSPATAYQSPASAYQSPATAYQSPASEYQSPATAYQSPASAYQSPASAYQSPASAYRDKDFTGQDLNHHSLRDGFVLDENCEERRAMSQMRTLCLGEEEEEELEYNSQSTTEDLFTIIHRSKKKLLGRKETADSRQGYGSPIKGIQGVVQKSSSKNDNFMAFLQRRRSNKPNSGERLSAAELLKSTKPL</sequence>
<feature type="compositionally biased region" description="Low complexity" evidence="1">
    <location>
        <begin position="311"/>
        <end position="330"/>
    </location>
</feature>
<protein>
    <submittedName>
        <fullName evidence="2">Si:ch73-362m14.2</fullName>
    </submittedName>
</protein>
<reference evidence="2" key="1">
    <citation type="submission" date="2025-08" db="UniProtKB">
        <authorList>
            <consortium name="Ensembl"/>
        </authorList>
    </citation>
    <scope>IDENTIFICATION</scope>
</reference>
<gene>
    <name evidence="2" type="primary">LOC109872970</name>
</gene>
<accession>A0A8C7KV01</accession>
<dbReference type="GO" id="GO:0030154">
    <property type="term" value="P:cell differentiation"/>
    <property type="evidence" value="ECO:0007669"/>
    <property type="project" value="TreeGrafter"/>
</dbReference>
<feature type="region of interest" description="Disordered" evidence="1">
    <location>
        <begin position="900"/>
        <end position="963"/>
    </location>
</feature>
<proteinExistence type="predicted"/>
<feature type="compositionally biased region" description="Polar residues" evidence="1">
    <location>
        <begin position="62"/>
        <end position="85"/>
    </location>
</feature>
<keyword evidence="3" id="KW-1185">Reference proteome</keyword>
<reference evidence="2" key="2">
    <citation type="submission" date="2025-09" db="UniProtKB">
        <authorList>
            <consortium name="Ensembl"/>
        </authorList>
    </citation>
    <scope>IDENTIFICATION</scope>
</reference>
<dbReference type="InterPro" id="IPR024845">
    <property type="entry name" value="NHS-like"/>
</dbReference>
<evidence type="ECO:0000256" key="1">
    <source>
        <dbReference type="SAM" id="MobiDB-lite"/>
    </source>
</evidence>
<organism evidence="2 3">
    <name type="scientific">Oncorhynchus kisutch</name>
    <name type="common">Coho salmon</name>
    <name type="synonym">Salmo kisutch</name>
    <dbReference type="NCBI Taxonomy" id="8019"/>
    <lineage>
        <taxon>Eukaryota</taxon>
        <taxon>Metazoa</taxon>
        <taxon>Chordata</taxon>
        <taxon>Craniata</taxon>
        <taxon>Vertebrata</taxon>
        <taxon>Euteleostomi</taxon>
        <taxon>Actinopterygii</taxon>
        <taxon>Neopterygii</taxon>
        <taxon>Teleostei</taxon>
        <taxon>Protacanthopterygii</taxon>
        <taxon>Salmoniformes</taxon>
        <taxon>Salmonidae</taxon>
        <taxon>Salmoninae</taxon>
        <taxon>Oncorhynchus</taxon>
    </lineage>
</organism>
<dbReference type="GeneTree" id="ENSGT00950000182963"/>
<feature type="compositionally biased region" description="Basic and acidic residues" evidence="1">
    <location>
        <begin position="191"/>
        <end position="213"/>
    </location>
</feature>
<dbReference type="Ensembl" id="ENSOKIT00005114245.1">
    <property type="protein sequence ID" value="ENSOKIP00005106581.1"/>
    <property type="gene ID" value="ENSOKIG00005046815.1"/>
</dbReference>
<feature type="region of interest" description="Disordered" evidence="1">
    <location>
        <begin position="62"/>
        <end position="88"/>
    </location>
</feature>
<dbReference type="Pfam" id="PF15273">
    <property type="entry name" value="NHS"/>
    <property type="match status" value="1"/>
</dbReference>
<dbReference type="PANTHER" id="PTHR23039">
    <property type="entry name" value="NANCE-HORAN SYNDROME PROTEIN"/>
    <property type="match status" value="1"/>
</dbReference>
<feature type="region of interest" description="Disordered" evidence="1">
    <location>
        <begin position="143"/>
        <end position="213"/>
    </location>
</feature>
<dbReference type="Proteomes" id="UP000694557">
    <property type="component" value="Unassembled WGS sequence"/>
</dbReference>
<evidence type="ECO:0000313" key="2">
    <source>
        <dbReference type="Ensembl" id="ENSOKIP00005106581.1"/>
    </source>
</evidence>
<feature type="compositionally biased region" description="Basic residues" evidence="1">
    <location>
        <begin position="166"/>
        <end position="182"/>
    </location>
</feature>
<dbReference type="AlphaFoldDB" id="A0A8C7KV01"/>
<name>A0A8C7KV01_ONCKI</name>
<feature type="region of interest" description="Disordered" evidence="1">
    <location>
        <begin position="612"/>
        <end position="638"/>
    </location>
</feature>
<feature type="compositionally biased region" description="Polar residues" evidence="1">
    <location>
        <begin position="398"/>
        <end position="414"/>
    </location>
</feature>
<feature type="region of interest" description="Disordered" evidence="1">
    <location>
        <begin position="549"/>
        <end position="575"/>
    </location>
</feature>
<feature type="compositionally biased region" description="Low complexity" evidence="1">
    <location>
        <begin position="621"/>
        <end position="638"/>
    </location>
</feature>
<feature type="compositionally biased region" description="Low complexity" evidence="1">
    <location>
        <begin position="356"/>
        <end position="376"/>
    </location>
</feature>
<feature type="region of interest" description="Disordered" evidence="1">
    <location>
        <begin position="273"/>
        <end position="414"/>
    </location>
</feature>
<feature type="region of interest" description="Disordered" evidence="1">
    <location>
        <begin position="652"/>
        <end position="673"/>
    </location>
</feature>
<evidence type="ECO:0000313" key="3">
    <source>
        <dbReference type="Proteomes" id="UP000694557"/>
    </source>
</evidence>
<dbReference type="PANTHER" id="PTHR23039:SF2">
    <property type="entry name" value="NHS-LIKE PROTEIN 2"/>
    <property type="match status" value="1"/>
</dbReference>